<dbReference type="HOGENOM" id="CLU_047522_1_3_6"/>
<dbReference type="RefSeq" id="WP_004780046.1">
    <property type="nucleotide sequence ID" value="NZ_KB849395.1"/>
</dbReference>
<dbReference type="SUPFAM" id="SSF46689">
    <property type="entry name" value="Homeodomain-like"/>
    <property type="match status" value="1"/>
</dbReference>
<evidence type="ECO:0000313" key="6">
    <source>
        <dbReference type="Proteomes" id="UP000013070"/>
    </source>
</evidence>
<dbReference type="InterPro" id="IPR009057">
    <property type="entry name" value="Homeodomain-like_sf"/>
</dbReference>
<dbReference type="PROSITE" id="PS01124">
    <property type="entry name" value="HTH_ARAC_FAMILY_2"/>
    <property type="match status" value="1"/>
</dbReference>
<reference evidence="5 6" key="1">
    <citation type="submission" date="2013-02" db="EMBL/GenBank/DDBJ databases">
        <title>The Genome Sequence of Acinetobacter sp. NIPH 899.</title>
        <authorList>
            <consortium name="The Broad Institute Genome Sequencing Platform"/>
            <consortium name="The Broad Institute Genome Sequencing Center for Infectious Disease"/>
            <person name="Cerqueira G."/>
            <person name="Feldgarden M."/>
            <person name="Courvalin P."/>
            <person name="Perichon B."/>
            <person name="Grillot-Courvalin C."/>
            <person name="Clermont D."/>
            <person name="Rocha E."/>
            <person name="Yoon E.-J."/>
            <person name="Nemec A."/>
            <person name="Walker B."/>
            <person name="Young S.K."/>
            <person name="Zeng Q."/>
            <person name="Gargeya S."/>
            <person name="Fitzgerald M."/>
            <person name="Haas B."/>
            <person name="Abouelleil A."/>
            <person name="Alvarado L."/>
            <person name="Arachchi H.M."/>
            <person name="Berlin A.M."/>
            <person name="Chapman S.B."/>
            <person name="Dewar J."/>
            <person name="Goldberg J."/>
            <person name="Griggs A."/>
            <person name="Gujja S."/>
            <person name="Hansen M."/>
            <person name="Howarth C."/>
            <person name="Imamovic A."/>
            <person name="Larimer J."/>
            <person name="McCowan C."/>
            <person name="Murphy C."/>
            <person name="Neiman D."/>
            <person name="Pearson M."/>
            <person name="Priest M."/>
            <person name="Roberts A."/>
            <person name="Saif S."/>
            <person name="Shea T."/>
            <person name="Sisk P."/>
            <person name="Sykes S."/>
            <person name="Wortman J."/>
            <person name="Nusbaum C."/>
            <person name="Birren B."/>
        </authorList>
    </citation>
    <scope>NUCLEOTIDE SEQUENCE [LARGE SCALE GENOMIC DNA]</scope>
    <source>
        <strain evidence="5 6">NIPH 899</strain>
    </source>
</reference>
<dbReference type="PRINTS" id="PR00032">
    <property type="entry name" value="HTHARAC"/>
</dbReference>
<evidence type="ECO:0000313" key="5">
    <source>
        <dbReference type="EMBL" id="ENV00791.1"/>
    </source>
</evidence>
<dbReference type="Pfam" id="PF12625">
    <property type="entry name" value="Arabinose_bd"/>
    <property type="match status" value="1"/>
</dbReference>
<dbReference type="eggNOG" id="COG2207">
    <property type="taxonomic scope" value="Bacteria"/>
</dbReference>
<dbReference type="PANTHER" id="PTHR47894">
    <property type="entry name" value="HTH-TYPE TRANSCRIPTIONAL REGULATOR GADX"/>
    <property type="match status" value="1"/>
</dbReference>
<organism evidence="5 6">
    <name type="scientific">Acinetobacter variabilis</name>
    <dbReference type="NCBI Taxonomy" id="70346"/>
    <lineage>
        <taxon>Bacteria</taxon>
        <taxon>Pseudomonadati</taxon>
        <taxon>Pseudomonadota</taxon>
        <taxon>Gammaproteobacteria</taxon>
        <taxon>Moraxellales</taxon>
        <taxon>Moraxellaceae</taxon>
        <taxon>Acinetobacter</taxon>
    </lineage>
</organism>
<keyword evidence="1" id="KW-0805">Transcription regulation</keyword>
<dbReference type="InterPro" id="IPR032687">
    <property type="entry name" value="AraC-type_N"/>
</dbReference>
<dbReference type="EMBL" id="APPE01000022">
    <property type="protein sequence ID" value="ENV00791.1"/>
    <property type="molecule type" value="Genomic_DNA"/>
</dbReference>
<name>N8VMM9_9GAMM</name>
<dbReference type="InterPro" id="IPR018060">
    <property type="entry name" value="HTH_AraC"/>
</dbReference>
<proteinExistence type="predicted"/>
<evidence type="ECO:0000256" key="3">
    <source>
        <dbReference type="ARBA" id="ARBA00023163"/>
    </source>
</evidence>
<protein>
    <recommendedName>
        <fullName evidence="4">HTH araC/xylS-type domain-containing protein</fullName>
    </recommendedName>
</protein>
<dbReference type="AlphaFoldDB" id="N8VMM9"/>
<dbReference type="GO" id="GO:0005829">
    <property type="term" value="C:cytosol"/>
    <property type="evidence" value="ECO:0007669"/>
    <property type="project" value="TreeGrafter"/>
</dbReference>
<dbReference type="GO" id="GO:0000976">
    <property type="term" value="F:transcription cis-regulatory region binding"/>
    <property type="evidence" value="ECO:0007669"/>
    <property type="project" value="TreeGrafter"/>
</dbReference>
<dbReference type="SMART" id="SM00342">
    <property type="entry name" value="HTH_ARAC"/>
    <property type="match status" value="1"/>
</dbReference>
<evidence type="ECO:0000259" key="4">
    <source>
        <dbReference type="PROSITE" id="PS01124"/>
    </source>
</evidence>
<gene>
    <name evidence="5" type="ORF">F969_00227</name>
</gene>
<comment type="caution">
    <text evidence="5">The sequence shown here is derived from an EMBL/GenBank/DDBJ whole genome shotgun (WGS) entry which is preliminary data.</text>
</comment>
<dbReference type="Proteomes" id="UP000013070">
    <property type="component" value="Unassembled WGS sequence"/>
</dbReference>
<keyword evidence="2" id="KW-0238">DNA-binding</keyword>
<dbReference type="InterPro" id="IPR020449">
    <property type="entry name" value="Tscrpt_reg_AraC-type_HTH"/>
</dbReference>
<evidence type="ECO:0000256" key="2">
    <source>
        <dbReference type="ARBA" id="ARBA00023125"/>
    </source>
</evidence>
<dbReference type="Gene3D" id="1.10.10.60">
    <property type="entry name" value="Homeodomain-like"/>
    <property type="match status" value="1"/>
</dbReference>
<dbReference type="Pfam" id="PF12833">
    <property type="entry name" value="HTH_18"/>
    <property type="match status" value="1"/>
</dbReference>
<dbReference type="GO" id="GO:0003700">
    <property type="term" value="F:DNA-binding transcription factor activity"/>
    <property type="evidence" value="ECO:0007669"/>
    <property type="project" value="InterPro"/>
</dbReference>
<dbReference type="PATRIC" id="fig|1217710.3.peg.210"/>
<accession>N8VMM9</accession>
<sequence length="335" mass="38456">MSKLIYRKMIPETYVHVLYDYLEAKKIIPDEILKYPRPQPLTNALKGISIELWEQLLSRAAIALADPMLGLHLGQKITPRHLGVLGYVLLACDNLASALEKLEKYQRLIFDVIPMITREGPDWVELVWDTTLYKPDLLVDETGITVIMQFCRSSVQKNITPIFVQFMHDCPDDLMQYEQYFGCPVLFNQSETVIRISKETLELPIKTLDPSLLTIIEQHANQLLEQLPKEEPIIEAVRKAIAHQLPHGEPTIELIAEKLCRSPRTLQRKLQNANTNFRNELNIVRQELADSYLKNTDIQIADIALMLGYSEHSAFTRAYKAMTGVSPQQSRDQVY</sequence>
<evidence type="ECO:0000256" key="1">
    <source>
        <dbReference type="ARBA" id="ARBA00023015"/>
    </source>
</evidence>
<keyword evidence="3" id="KW-0804">Transcription</keyword>
<feature type="domain" description="HTH araC/xylS-type" evidence="4">
    <location>
        <begin position="235"/>
        <end position="333"/>
    </location>
</feature>
<keyword evidence="6" id="KW-1185">Reference proteome</keyword>
<dbReference type="PANTHER" id="PTHR47894:SF1">
    <property type="entry name" value="HTH-TYPE TRANSCRIPTIONAL REGULATOR VQSM"/>
    <property type="match status" value="1"/>
</dbReference>